<feature type="transmembrane region" description="Helical" evidence="2">
    <location>
        <begin position="234"/>
        <end position="256"/>
    </location>
</feature>
<dbReference type="AlphaFoldDB" id="A0A074J8N8"/>
<keyword evidence="2" id="KW-0812">Transmembrane</keyword>
<gene>
    <name evidence="3" type="ORF">TP2_08290</name>
</gene>
<comment type="caution">
    <text evidence="3">The sequence shown here is derived from an EMBL/GenBank/DDBJ whole genome shotgun (WGS) entry which is preliminary data.</text>
</comment>
<protein>
    <recommendedName>
        <fullName evidence="5">Type IV pilus biogenesis protein PilP</fullName>
    </recommendedName>
</protein>
<feature type="compositionally biased region" description="Low complexity" evidence="1">
    <location>
        <begin position="58"/>
        <end position="73"/>
    </location>
</feature>
<feature type="compositionally biased region" description="Low complexity" evidence="1">
    <location>
        <begin position="328"/>
        <end position="379"/>
    </location>
</feature>
<feature type="compositionally biased region" description="Low complexity" evidence="1">
    <location>
        <begin position="202"/>
        <end position="217"/>
    </location>
</feature>
<proteinExistence type="predicted"/>
<dbReference type="STRING" id="1353537.TP2_08290"/>
<dbReference type="Proteomes" id="UP000027432">
    <property type="component" value="Unassembled WGS sequence"/>
</dbReference>
<evidence type="ECO:0008006" key="5">
    <source>
        <dbReference type="Google" id="ProtNLM"/>
    </source>
</evidence>
<feature type="compositionally biased region" description="Pro residues" evidence="1">
    <location>
        <begin position="318"/>
        <end position="327"/>
    </location>
</feature>
<feature type="compositionally biased region" description="Pro residues" evidence="1">
    <location>
        <begin position="300"/>
        <end position="311"/>
    </location>
</feature>
<keyword evidence="2" id="KW-1133">Transmembrane helix</keyword>
<evidence type="ECO:0000256" key="1">
    <source>
        <dbReference type="SAM" id="MobiDB-lite"/>
    </source>
</evidence>
<feature type="compositionally biased region" description="Low complexity" evidence="1">
    <location>
        <begin position="620"/>
        <end position="629"/>
    </location>
</feature>
<organism evidence="3 4">
    <name type="scientific">Thioclava pacifica DSM 10166</name>
    <dbReference type="NCBI Taxonomy" id="1353537"/>
    <lineage>
        <taxon>Bacteria</taxon>
        <taxon>Pseudomonadati</taxon>
        <taxon>Pseudomonadota</taxon>
        <taxon>Alphaproteobacteria</taxon>
        <taxon>Rhodobacterales</taxon>
        <taxon>Paracoccaceae</taxon>
        <taxon>Thioclava</taxon>
    </lineage>
</organism>
<feature type="region of interest" description="Disordered" evidence="1">
    <location>
        <begin position="1"/>
        <end position="229"/>
    </location>
</feature>
<feature type="compositionally biased region" description="Basic and acidic residues" evidence="1">
    <location>
        <begin position="85"/>
        <end position="98"/>
    </location>
</feature>
<feature type="compositionally biased region" description="Acidic residues" evidence="1">
    <location>
        <begin position="1"/>
        <end position="14"/>
    </location>
</feature>
<feature type="region of interest" description="Disordered" evidence="1">
    <location>
        <begin position="268"/>
        <end position="547"/>
    </location>
</feature>
<feature type="compositionally biased region" description="Low complexity" evidence="1">
    <location>
        <begin position="285"/>
        <end position="298"/>
    </location>
</feature>
<keyword evidence="2" id="KW-0472">Membrane</keyword>
<feature type="compositionally biased region" description="Pro residues" evidence="1">
    <location>
        <begin position="380"/>
        <end position="395"/>
    </location>
</feature>
<dbReference type="EMBL" id="AUND01000023">
    <property type="protein sequence ID" value="KEO52929.1"/>
    <property type="molecule type" value="Genomic_DNA"/>
</dbReference>
<sequence>MEPEEDGIAPEELAELGALDLPPEPVAELPQEADMLDGLLDEPAPEDAQPEIVDREIPSSQASDAPSSDNAASETTPSDTPDEAVSDRAEDLPPKPPEKLIAAFATRREGDAALDETVAPRLGGVGRLSPPQPDRKKILTGEAGITAPKLDLPEPDPRFAPPEPKVAEKAAKAMGRAARKGLGGTAALGQKTANALAKSRPAKPAQAQSAAEAQPEKTVFGGEKRAPVGGKPRYLGAMLTGALVILLAIIALWSSLLKDPVGPEEIAQIPAAPSAPPEVSQPVDTATAPEATSPAETTPEPEPATPEPAPQPEAEAPAPEPDTPPAEMPALPQVTLAPPQPATAPEAAAEPAPQAEPAADPSGTLSTASPTTLPPFDATPLPPPVAEPAPEPEVTPTPEGTEMPGGFTLYAGKPDIVPAPRPDVVSDAYAATLPPTPEATFEALPALSGFTPKPRPDDLTGAAPDATPEPAPATPPADQTAPPTPTPPVDQGALDPALQPNPELQDTRPTARPEDVTRLAASQAPSAEPAAAANPELAAVRPERRPATIQDAVQGAVAAQDAAAAANSDPFAGATTLAVARSANPPEKPRNFSRSVERALAAAIAAEPAPSVAVAAAAAPAPAPKAQPVEIDEPEPVAPAPKLPTSASVAKQATEKNAINLRKINLIGLYGSSSNRRALVRLSNGRFVKVGVGDRLDGGKVTAIGSGQLTYKKGSRSYTLKLLEGS</sequence>
<name>A0A074J8N8_9RHOB</name>
<evidence type="ECO:0000256" key="2">
    <source>
        <dbReference type="SAM" id="Phobius"/>
    </source>
</evidence>
<reference evidence="3 4" key="1">
    <citation type="submission" date="2013-07" db="EMBL/GenBank/DDBJ databases">
        <title>Thioclava pacifica DSM 10166 Genome Sequencing.</title>
        <authorList>
            <person name="Lai Q."/>
            <person name="Shao Z."/>
        </authorList>
    </citation>
    <scope>NUCLEOTIDE SEQUENCE [LARGE SCALE GENOMIC DNA]</scope>
    <source>
        <strain evidence="3 4">DSM 10166</strain>
    </source>
</reference>
<feature type="compositionally biased region" description="Low complexity" evidence="1">
    <location>
        <begin position="396"/>
        <end position="408"/>
    </location>
</feature>
<feature type="compositionally biased region" description="Low complexity" evidence="1">
    <location>
        <begin position="519"/>
        <end position="539"/>
    </location>
</feature>
<evidence type="ECO:0000313" key="3">
    <source>
        <dbReference type="EMBL" id="KEO52929.1"/>
    </source>
</evidence>
<keyword evidence="4" id="KW-1185">Reference proteome</keyword>
<feature type="compositionally biased region" description="Acidic residues" evidence="1">
    <location>
        <begin position="39"/>
        <end position="49"/>
    </location>
</feature>
<feature type="compositionally biased region" description="Basic and acidic residues" evidence="1">
    <location>
        <begin position="505"/>
        <end position="517"/>
    </location>
</feature>
<dbReference type="eggNOG" id="ENOG502Z7MY">
    <property type="taxonomic scope" value="Bacteria"/>
</dbReference>
<accession>A0A074J8N8</accession>
<evidence type="ECO:0000313" key="4">
    <source>
        <dbReference type="Proteomes" id="UP000027432"/>
    </source>
</evidence>
<feature type="region of interest" description="Disordered" evidence="1">
    <location>
        <begin position="620"/>
        <end position="649"/>
    </location>
</feature>